<reference evidence="1" key="1">
    <citation type="submission" date="2020-11" db="EMBL/GenBank/DDBJ databases">
        <authorList>
            <person name="Tran Van P."/>
        </authorList>
    </citation>
    <scope>NUCLEOTIDE SEQUENCE</scope>
</reference>
<dbReference type="EMBL" id="OC010921">
    <property type="protein sequence ID" value="CAD7267926.1"/>
    <property type="molecule type" value="Genomic_DNA"/>
</dbReference>
<sequence>MALVMLPCDLPWWPQLQRHLTQLTLAHSSRELVEGMQRIHNMCNIGLDPEDDDSPDNTVLVGLEKFLENDMAGEERRHFLEKIIPAMVDRALKMKQLKPAAGFHFSLQQQGGFGVAVSASDSA</sequence>
<dbReference type="AlphaFoldDB" id="A0A7R9G5I7"/>
<protein>
    <submittedName>
        <fullName evidence="1">Uncharacterized protein</fullName>
    </submittedName>
</protein>
<name>A0A7R9G5I7_TIMSH</name>
<evidence type="ECO:0000313" key="1">
    <source>
        <dbReference type="EMBL" id="CAD7267926.1"/>
    </source>
</evidence>
<accession>A0A7R9G5I7</accession>
<gene>
    <name evidence="1" type="ORF">TSIB3V08_LOCUS11928</name>
</gene>
<organism evidence="1">
    <name type="scientific">Timema shepardi</name>
    <name type="common">Walking stick</name>
    <dbReference type="NCBI Taxonomy" id="629360"/>
    <lineage>
        <taxon>Eukaryota</taxon>
        <taxon>Metazoa</taxon>
        <taxon>Ecdysozoa</taxon>
        <taxon>Arthropoda</taxon>
        <taxon>Hexapoda</taxon>
        <taxon>Insecta</taxon>
        <taxon>Pterygota</taxon>
        <taxon>Neoptera</taxon>
        <taxon>Polyneoptera</taxon>
        <taxon>Phasmatodea</taxon>
        <taxon>Timematodea</taxon>
        <taxon>Timematoidea</taxon>
        <taxon>Timematidae</taxon>
        <taxon>Timema</taxon>
    </lineage>
</organism>
<proteinExistence type="predicted"/>